<dbReference type="OrthoDB" id="9809132at2"/>
<sequence length="149" mass="16084">MMKSTLAKAGFGTVALLALSGCESLPGEAFHPLNGTSWRLVDVETSGTSTRLNPELQARHTLKFERGGSLILQLDCNRGTGDWNASLPETYNGTLVISQIASTRALCPKPTFGEDLAADLPTSTNYTLTPDGRGLVIRARRVVYAFERN</sequence>
<evidence type="ECO:0000313" key="2">
    <source>
        <dbReference type="EMBL" id="ALE17237.1"/>
    </source>
</evidence>
<evidence type="ECO:0000313" key="3">
    <source>
        <dbReference type="Proteomes" id="UP000057938"/>
    </source>
</evidence>
<dbReference type="RefSeq" id="WP_061925960.1">
    <property type="nucleotide sequence ID" value="NZ_CP012669.1"/>
</dbReference>
<dbReference type="InterPro" id="IPR038670">
    <property type="entry name" value="HslJ-like_sf"/>
</dbReference>
<dbReference type="PROSITE" id="PS51257">
    <property type="entry name" value="PROKAR_LIPOPROTEIN"/>
    <property type="match status" value="1"/>
</dbReference>
<evidence type="ECO:0000259" key="1">
    <source>
        <dbReference type="Pfam" id="PF03724"/>
    </source>
</evidence>
<feature type="domain" description="DUF306" evidence="1">
    <location>
        <begin position="32"/>
        <end position="138"/>
    </location>
</feature>
<dbReference type="Gene3D" id="2.40.128.270">
    <property type="match status" value="1"/>
</dbReference>
<gene>
    <name evidence="2" type="ORF">AMC99_01949</name>
</gene>
<accession>A0A0M5L5D8</accession>
<proteinExistence type="predicted"/>
<dbReference type="STRING" id="361183.AMC99_01949"/>
<dbReference type="Proteomes" id="UP000057938">
    <property type="component" value="Chromosome"/>
</dbReference>
<keyword evidence="3" id="KW-1185">Reference proteome</keyword>
<dbReference type="KEGG" id="aep:AMC99_01949"/>
<dbReference type="Pfam" id="PF03724">
    <property type="entry name" value="META"/>
    <property type="match status" value="1"/>
</dbReference>
<name>A0A0M5L5D8_9SPHN</name>
<dbReference type="AlphaFoldDB" id="A0A0M5L5D8"/>
<dbReference type="EMBL" id="CP012669">
    <property type="protein sequence ID" value="ALE17237.1"/>
    <property type="molecule type" value="Genomic_DNA"/>
</dbReference>
<protein>
    <recommendedName>
        <fullName evidence="1">DUF306 domain-containing protein</fullName>
    </recommendedName>
</protein>
<dbReference type="PATRIC" id="fig|361183.4.peg.1920"/>
<organism evidence="2 3">
    <name type="scientific">Altererythrobacter epoxidivorans</name>
    <dbReference type="NCBI Taxonomy" id="361183"/>
    <lineage>
        <taxon>Bacteria</taxon>
        <taxon>Pseudomonadati</taxon>
        <taxon>Pseudomonadota</taxon>
        <taxon>Alphaproteobacteria</taxon>
        <taxon>Sphingomonadales</taxon>
        <taxon>Erythrobacteraceae</taxon>
        <taxon>Altererythrobacter</taxon>
    </lineage>
</organism>
<dbReference type="InterPro" id="IPR005184">
    <property type="entry name" value="DUF306_Meta_HslJ"/>
</dbReference>
<reference evidence="2 3" key="1">
    <citation type="submission" date="2015-09" db="EMBL/GenBank/DDBJ databases">
        <title>Complete genome sequence of a benzo[a]pyrene-degrading bacterium Altererythrobacter epoxidivorans CGMCC 1.7731T.</title>
        <authorList>
            <person name="Li Z."/>
            <person name="Cheng H."/>
            <person name="Huo Y."/>
            <person name="Xu X."/>
        </authorList>
    </citation>
    <scope>NUCLEOTIDE SEQUENCE [LARGE SCALE GENOMIC DNA]</scope>
    <source>
        <strain evidence="2 3">CGMCC 1.7731</strain>
    </source>
</reference>